<dbReference type="EMBL" id="FLQY01000369">
    <property type="protein sequence ID" value="SBT10774.1"/>
    <property type="molecule type" value="Genomic_DNA"/>
</dbReference>
<evidence type="ECO:0000313" key="2">
    <source>
        <dbReference type="EMBL" id="SBT10775.1"/>
    </source>
</evidence>
<organism evidence="2 3">
    <name type="scientific">Candidatus Propionivibrio aalborgensis</name>
    <dbReference type="NCBI Taxonomy" id="1860101"/>
    <lineage>
        <taxon>Bacteria</taxon>
        <taxon>Pseudomonadati</taxon>
        <taxon>Pseudomonadota</taxon>
        <taxon>Betaproteobacteria</taxon>
        <taxon>Rhodocyclales</taxon>
        <taxon>Rhodocyclaceae</taxon>
        <taxon>Propionivibrio</taxon>
    </lineage>
</organism>
<accession>A0A1A8Y0V7</accession>
<proteinExistence type="predicted"/>
<evidence type="ECO:0000313" key="3">
    <source>
        <dbReference type="Proteomes" id="UP000199600"/>
    </source>
</evidence>
<evidence type="ECO:0000313" key="1">
    <source>
        <dbReference type="EMBL" id="SBT10774.1"/>
    </source>
</evidence>
<keyword evidence="3" id="KW-1185">Reference proteome</keyword>
<dbReference type="Proteomes" id="UP000199600">
    <property type="component" value="Unassembled WGS sequence"/>
</dbReference>
<sequence>MQITIESPGGPRQGVVPSDGIVDEATLIKALILTLAVEGNKGVDYVTLEVDLSDAEPERLVEVAKALGNKGH</sequence>
<dbReference type="AlphaFoldDB" id="A0A1A8Y0V7"/>
<dbReference type="RefSeq" id="WP_186412343.1">
    <property type="nucleotide sequence ID" value="NZ_FLQY01000369.1"/>
</dbReference>
<reference evidence="2 3" key="1">
    <citation type="submission" date="2016-06" db="EMBL/GenBank/DDBJ databases">
        <authorList>
            <person name="Kjaerup R.B."/>
            <person name="Dalgaard T.S."/>
            <person name="Juul-Madsen H.R."/>
        </authorList>
    </citation>
    <scope>NUCLEOTIDE SEQUENCE [LARGE SCALE GENOMIC DNA]</scope>
    <source>
        <strain evidence="2">2</strain>
    </source>
</reference>
<protein>
    <submittedName>
        <fullName evidence="2">Uncharacterized protein</fullName>
    </submittedName>
</protein>
<name>A0A1A8Y0V7_9RHOO</name>
<dbReference type="EMBL" id="FLQY01000370">
    <property type="protein sequence ID" value="SBT10775.1"/>
    <property type="molecule type" value="Genomic_DNA"/>
</dbReference>
<gene>
    <name evidence="1" type="ORF">PROAA_660008</name>
    <name evidence="2" type="ORF">PROAA_670001</name>
</gene>